<keyword evidence="2" id="KW-1185">Reference proteome</keyword>
<gene>
    <name evidence="1" type="ORF">ONZ43_g4432</name>
</gene>
<organism evidence="1 2">
    <name type="scientific">Nemania bipapillata</name>
    <dbReference type="NCBI Taxonomy" id="110536"/>
    <lineage>
        <taxon>Eukaryota</taxon>
        <taxon>Fungi</taxon>
        <taxon>Dikarya</taxon>
        <taxon>Ascomycota</taxon>
        <taxon>Pezizomycotina</taxon>
        <taxon>Sordariomycetes</taxon>
        <taxon>Xylariomycetidae</taxon>
        <taxon>Xylariales</taxon>
        <taxon>Xylariaceae</taxon>
        <taxon>Nemania</taxon>
    </lineage>
</organism>
<reference evidence="1" key="1">
    <citation type="submission" date="2022-11" db="EMBL/GenBank/DDBJ databases">
        <title>Genome Sequence of Nemania bipapillata.</title>
        <authorList>
            <person name="Buettner E."/>
        </authorList>
    </citation>
    <scope>NUCLEOTIDE SEQUENCE</scope>
    <source>
        <strain evidence="1">CP14</strain>
    </source>
</reference>
<accession>A0ACC2IMW8</accession>
<evidence type="ECO:0000313" key="2">
    <source>
        <dbReference type="Proteomes" id="UP001153334"/>
    </source>
</evidence>
<comment type="caution">
    <text evidence="1">The sequence shown here is derived from an EMBL/GenBank/DDBJ whole genome shotgun (WGS) entry which is preliminary data.</text>
</comment>
<name>A0ACC2IMW8_9PEZI</name>
<protein>
    <submittedName>
        <fullName evidence="1">Uncharacterized protein</fullName>
    </submittedName>
</protein>
<sequence>MALLQHVTLDEGSTHSLAATTASEFPDLVSDTEEDEEVDIVSSGDWALVPDPSGSDNVPSGDAAGLDTDVDVMVDHDEETTDPVNGAWVFLAEDDS</sequence>
<proteinExistence type="predicted"/>
<dbReference type="EMBL" id="JAPESX010001192">
    <property type="protein sequence ID" value="KAJ8116474.1"/>
    <property type="molecule type" value="Genomic_DNA"/>
</dbReference>
<dbReference type="Proteomes" id="UP001153334">
    <property type="component" value="Unassembled WGS sequence"/>
</dbReference>
<evidence type="ECO:0000313" key="1">
    <source>
        <dbReference type="EMBL" id="KAJ8116474.1"/>
    </source>
</evidence>